<organism evidence="1">
    <name type="scientific">Wolbachia endosymbiont of Aleurodicus dispersus</name>
    <dbReference type="NCBI Taxonomy" id="1288877"/>
    <lineage>
        <taxon>Bacteria</taxon>
        <taxon>Pseudomonadati</taxon>
        <taxon>Pseudomonadota</taxon>
        <taxon>Alphaproteobacteria</taxon>
        <taxon>Rickettsiales</taxon>
        <taxon>Anaplasmataceae</taxon>
        <taxon>Wolbachieae</taxon>
        <taxon>Wolbachia</taxon>
    </lineage>
</organism>
<reference evidence="1" key="1">
    <citation type="submission" date="2018-04" db="EMBL/GenBank/DDBJ databases">
        <authorList>
            <person name="Go L.Y."/>
            <person name="Mitchell J.A."/>
        </authorList>
    </citation>
    <scope>NUCLEOTIDE SEQUENCE</scope>
    <source>
        <strain evidence="1">WBAD</strain>
    </source>
</reference>
<proteinExistence type="predicted"/>
<protein>
    <submittedName>
        <fullName evidence="1">Uncharacterized protein</fullName>
    </submittedName>
</protein>
<gene>
    <name evidence="1" type="ORF">WBAD_1313</name>
</gene>
<evidence type="ECO:0000313" key="1">
    <source>
        <dbReference type="EMBL" id="SPP33613.1"/>
    </source>
</evidence>
<dbReference type="AlphaFoldDB" id="A0A3B0J913"/>
<name>A0A3B0J913_9RICK</name>
<dbReference type="EMBL" id="OUNE01000232">
    <property type="protein sequence ID" value="SPP33613.1"/>
    <property type="molecule type" value="Genomic_DNA"/>
</dbReference>
<sequence length="123" mass="13864">MCLLGFEVVRKLSAAMSSLYDSQTGFYVSYKCLRNYICSDACETSASFLVIRAGIQVDKSALQRFVYKSQCCMTLFVLTPFLSILFCHSAEQIIFANKLSTEFLLLSSHRSKTSFESKIPLIL</sequence>
<accession>A0A3B0J913</accession>